<dbReference type="PANTHER" id="PTHR40625:SF1">
    <property type="entry name" value="AMP-ACTIVATED PROTEIN KINASE GLYCOGEN-BINDING DOMAIN-CONTAINING PROTEIN"/>
    <property type="match status" value="1"/>
</dbReference>
<dbReference type="OrthoDB" id="5422351at2759"/>
<evidence type="ECO:0000313" key="4">
    <source>
        <dbReference type="Proteomes" id="UP000250266"/>
    </source>
</evidence>
<evidence type="ECO:0000313" key="3">
    <source>
        <dbReference type="EMBL" id="OCK77784.1"/>
    </source>
</evidence>
<protein>
    <submittedName>
        <fullName evidence="3">Uncharacterized protein</fullName>
    </submittedName>
</protein>
<feature type="compositionally biased region" description="Basic and acidic residues" evidence="1">
    <location>
        <begin position="562"/>
        <end position="571"/>
    </location>
</feature>
<feature type="compositionally biased region" description="Low complexity" evidence="1">
    <location>
        <begin position="524"/>
        <end position="535"/>
    </location>
</feature>
<keyword evidence="2" id="KW-0732">Signal</keyword>
<reference evidence="3 4" key="1">
    <citation type="journal article" date="2016" name="Nat. Commun.">
        <title>Ectomycorrhizal ecology is imprinted in the genome of the dominant symbiotic fungus Cenococcum geophilum.</title>
        <authorList>
            <consortium name="DOE Joint Genome Institute"/>
            <person name="Peter M."/>
            <person name="Kohler A."/>
            <person name="Ohm R.A."/>
            <person name="Kuo A."/>
            <person name="Krutzmann J."/>
            <person name="Morin E."/>
            <person name="Arend M."/>
            <person name="Barry K.W."/>
            <person name="Binder M."/>
            <person name="Choi C."/>
            <person name="Clum A."/>
            <person name="Copeland A."/>
            <person name="Grisel N."/>
            <person name="Haridas S."/>
            <person name="Kipfer T."/>
            <person name="LaButti K."/>
            <person name="Lindquist E."/>
            <person name="Lipzen A."/>
            <person name="Maire R."/>
            <person name="Meier B."/>
            <person name="Mihaltcheva S."/>
            <person name="Molinier V."/>
            <person name="Murat C."/>
            <person name="Poggeler S."/>
            <person name="Quandt C.A."/>
            <person name="Sperisen C."/>
            <person name="Tritt A."/>
            <person name="Tisserant E."/>
            <person name="Crous P.W."/>
            <person name="Henrissat B."/>
            <person name="Nehls U."/>
            <person name="Egli S."/>
            <person name="Spatafora J.W."/>
            <person name="Grigoriev I.V."/>
            <person name="Martin F.M."/>
        </authorList>
    </citation>
    <scope>NUCLEOTIDE SEQUENCE [LARGE SCALE GENOMIC DNA]</scope>
    <source>
        <strain evidence="3 4">CBS 459.81</strain>
    </source>
</reference>
<gene>
    <name evidence="3" type="ORF">K432DRAFT_407010</name>
</gene>
<feature type="compositionally biased region" description="Polar residues" evidence="1">
    <location>
        <begin position="635"/>
        <end position="656"/>
    </location>
</feature>
<keyword evidence="4" id="KW-1185">Reference proteome</keyword>
<feature type="region of interest" description="Disordered" evidence="1">
    <location>
        <begin position="328"/>
        <end position="377"/>
    </location>
</feature>
<evidence type="ECO:0000256" key="1">
    <source>
        <dbReference type="SAM" id="MobiDB-lite"/>
    </source>
</evidence>
<feature type="compositionally biased region" description="Low complexity" evidence="1">
    <location>
        <begin position="184"/>
        <end position="193"/>
    </location>
</feature>
<proteinExistence type="predicted"/>
<evidence type="ECO:0000256" key="2">
    <source>
        <dbReference type="SAM" id="SignalP"/>
    </source>
</evidence>
<dbReference type="InterPro" id="IPR013783">
    <property type="entry name" value="Ig-like_fold"/>
</dbReference>
<feature type="compositionally biased region" description="Polar residues" evidence="1">
    <location>
        <begin position="337"/>
        <end position="346"/>
    </location>
</feature>
<dbReference type="AlphaFoldDB" id="A0A8E2E5Y2"/>
<dbReference type="EMBL" id="KV745100">
    <property type="protein sequence ID" value="OCK77784.1"/>
    <property type="molecule type" value="Genomic_DNA"/>
</dbReference>
<feature type="chain" id="PRO_5034369247" evidence="2">
    <location>
        <begin position="18"/>
        <end position="686"/>
    </location>
</feature>
<feature type="region of interest" description="Disordered" evidence="1">
    <location>
        <begin position="558"/>
        <end position="577"/>
    </location>
</feature>
<feature type="region of interest" description="Disordered" evidence="1">
    <location>
        <begin position="634"/>
        <end position="664"/>
    </location>
</feature>
<name>A0A8E2E5Y2_9PEZI</name>
<feature type="region of interest" description="Disordered" evidence="1">
    <location>
        <begin position="514"/>
        <end position="542"/>
    </location>
</feature>
<organism evidence="3 4">
    <name type="scientific">Lepidopterella palustris CBS 459.81</name>
    <dbReference type="NCBI Taxonomy" id="1314670"/>
    <lineage>
        <taxon>Eukaryota</taxon>
        <taxon>Fungi</taxon>
        <taxon>Dikarya</taxon>
        <taxon>Ascomycota</taxon>
        <taxon>Pezizomycotina</taxon>
        <taxon>Dothideomycetes</taxon>
        <taxon>Pleosporomycetidae</taxon>
        <taxon>Mytilinidiales</taxon>
        <taxon>Argynnaceae</taxon>
        <taxon>Lepidopterella</taxon>
    </lineage>
</organism>
<dbReference type="Proteomes" id="UP000250266">
    <property type="component" value="Unassembled WGS sequence"/>
</dbReference>
<feature type="region of interest" description="Disordered" evidence="1">
    <location>
        <begin position="176"/>
        <end position="221"/>
    </location>
</feature>
<accession>A0A8E2E5Y2</accession>
<sequence length="686" mass="75962">MACTTLVTFLFECPAAARTVELLGSWDNFTKPYSMKRDLRKGPFFWSGCYSFKDIICDGDLDVVSRKRDGALMMGGTYWYYYRIDGHDEHHDPSQKSTTFCPLLPGQRLNVLEVPFECRSRCNSASSASSRVHTLNPEDKFLTPRPAPVPLSKLDTSSCVFQDLRKRSRTALVDQATNAATYPRSEGFDSGSRSRSRSPLPVRQIKSATGSPTTAFKPVFQDPKGVNRKLTAALGSVDAGRLASAENERGRRRHARGVRELQISSPILTSRTDDDGNLVPLQKNIIPKPPLLTEVPVAVTSTHEFSPLRSHPVGPDFDFGFSDYSGVSEPPAKKVRSQATGMTVNIKSRERAQSTGSKRSRSPRGIQHSREPSEMIYPRRSLSIGKVRDPSPLRNAVVYEDPLHIPEDIEESKNEEGFSQMPDDNLLSFVSTPLADMQCPPSRRKAEMDRSLREPLLVEKELPALPSYLLPEPLFFQTDASDTLGELQVFDKTMSNPEPSSHFSLWSTTSMAYTSPTSDEGVHSPTFSSLTTSSSEIDTPQRLSDQYVRGIVSFYDDNVSDDGNKEQKIKDPGPSSYVTNDANLFSEPTFEETLLRPSLLQMDIHRPESASRRHAACFGFAEGFHGYTLPDGQHASDTTLTKSPASVSPFMDSSLSEPRMGSDADPAVSQLEQLISEFGYLGEAVL</sequence>
<dbReference type="Gene3D" id="2.60.40.10">
    <property type="entry name" value="Immunoglobulins"/>
    <property type="match status" value="1"/>
</dbReference>
<dbReference type="PANTHER" id="PTHR40625">
    <property type="entry name" value="GTP-BINDING PROTEIN ESDC-RELATED"/>
    <property type="match status" value="1"/>
</dbReference>
<feature type="signal peptide" evidence="2">
    <location>
        <begin position="1"/>
        <end position="17"/>
    </location>
</feature>